<evidence type="ECO:0000256" key="6">
    <source>
        <dbReference type="ARBA" id="ARBA00022801"/>
    </source>
</evidence>
<keyword evidence="1" id="KW-0815">Transposition</keyword>
<dbReference type="InterPro" id="IPR036397">
    <property type="entry name" value="RNaseH_sf"/>
</dbReference>
<dbReference type="GO" id="GO:0006310">
    <property type="term" value="P:DNA recombination"/>
    <property type="evidence" value="ECO:0007669"/>
    <property type="project" value="UniProtKB-KW"/>
</dbReference>
<evidence type="ECO:0000259" key="16">
    <source>
        <dbReference type="PROSITE" id="PS50994"/>
    </source>
</evidence>
<dbReference type="InterPro" id="IPR001584">
    <property type="entry name" value="Integrase_cat-core"/>
</dbReference>
<dbReference type="Proteomes" id="UP000235388">
    <property type="component" value="Unassembled WGS sequence"/>
</dbReference>
<comment type="catalytic activity">
    <reaction evidence="14">
        <text>DNA(n) + a 2'-deoxyribonucleoside 5'-triphosphate = DNA(n+1) + diphosphate</text>
        <dbReference type="Rhea" id="RHEA:22508"/>
        <dbReference type="Rhea" id="RHEA-COMP:17339"/>
        <dbReference type="Rhea" id="RHEA-COMP:17340"/>
        <dbReference type="ChEBI" id="CHEBI:33019"/>
        <dbReference type="ChEBI" id="CHEBI:61560"/>
        <dbReference type="ChEBI" id="CHEBI:173112"/>
        <dbReference type="EC" id="2.7.7.7"/>
    </reaction>
</comment>
<keyword evidence="4" id="KW-0479">Metal-binding</keyword>
<keyword evidence="6" id="KW-0378">Hydrolase</keyword>
<keyword evidence="10" id="KW-0695">RNA-directed DNA polymerase</keyword>
<keyword evidence="12" id="KW-0233">DNA recombination</keyword>
<dbReference type="PANTHER" id="PTHR42648">
    <property type="entry name" value="TRANSPOSASE, PUTATIVE-RELATED"/>
    <property type="match status" value="1"/>
</dbReference>
<evidence type="ECO:0000313" key="18">
    <source>
        <dbReference type="Proteomes" id="UP000235388"/>
    </source>
</evidence>
<keyword evidence="11" id="KW-0239">DNA-directed DNA polymerase</keyword>
<dbReference type="GO" id="GO:0003964">
    <property type="term" value="F:RNA-directed DNA polymerase activity"/>
    <property type="evidence" value="ECO:0007669"/>
    <property type="project" value="UniProtKB-KW"/>
</dbReference>
<evidence type="ECO:0000256" key="8">
    <source>
        <dbReference type="ARBA" id="ARBA00022884"/>
    </source>
</evidence>
<evidence type="ECO:0000256" key="9">
    <source>
        <dbReference type="ARBA" id="ARBA00022908"/>
    </source>
</evidence>
<evidence type="ECO:0000256" key="14">
    <source>
        <dbReference type="ARBA" id="ARBA00049244"/>
    </source>
</evidence>
<evidence type="ECO:0000256" key="1">
    <source>
        <dbReference type="ARBA" id="ARBA00022578"/>
    </source>
</evidence>
<comment type="catalytic activity">
    <reaction evidence="13">
        <text>DNA(n) + a 2'-deoxyribonucleoside 5'-triphosphate = DNA(n+1) + diphosphate</text>
        <dbReference type="Rhea" id="RHEA:22508"/>
        <dbReference type="Rhea" id="RHEA-COMP:17339"/>
        <dbReference type="Rhea" id="RHEA-COMP:17340"/>
        <dbReference type="ChEBI" id="CHEBI:33019"/>
        <dbReference type="ChEBI" id="CHEBI:61560"/>
        <dbReference type="ChEBI" id="CHEBI:173112"/>
        <dbReference type="EC" id="2.7.7.49"/>
    </reaction>
</comment>
<keyword evidence="18" id="KW-1185">Reference proteome</keyword>
<dbReference type="GO" id="GO:0003887">
    <property type="term" value="F:DNA-directed DNA polymerase activity"/>
    <property type="evidence" value="ECO:0007669"/>
    <property type="project" value="UniProtKB-KW"/>
</dbReference>
<keyword evidence="2" id="KW-0548">Nucleotidyltransferase</keyword>
<dbReference type="PROSITE" id="PS50994">
    <property type="entry name" value="INTEGRASE"/>
    <property type="match status" value="1"/>
</dbReference>
<keyword evidence="8" id="KW-0694">RNA-binding</keyword>
<keyword evidence="11" id="KW-0808">Transferase</keyword>
<dbReference type="EMBL" id="PGCJ01001150">
    <property type="protein sequence ID" value="PLW08619.1"/>
    <property type="molecule type" value="Genomic_DNA"/>
</dbReference>
<evidence type="ECO:0000256" key="3">
    <source>
        <dbReference type="ARBA" id="ARBA00022722"/>
    </source>
</evidence>
<dbReference type="Pfam" id="PF00665">
    <property type="entry name" value="rve"/>
    <property type="match status" value="1"/>
</dbReference>
<dbReference type="STRING" id="200324.A0A2N5S5X4"/>
<dbReference type="InterPro" id="IPR012337">
    <property type="entry name" value="RNaseH-like_sf"/>
</dbReference>
<dbReference type="Gene3D" id="3.30.420.10">
    <property type="entry name" value="Ribonuclease H-like superfamily/Ribonuclease H"/>
    <property type="match status" value="1"/>
</dbReference>
<proteinExistence type="predicted"/>
<evidence type="ECO:0000256" key="2">
    <source>
        <dbReference type="ARBA" id="ARBA00022695"/>
    </source>
</evidence>
<dbReference type="PANTHER" id="PTHR42648:SF11">
    <property type="entry name" value="TRANSPOSON TY4-P GAG-POL POLYPROTEIN"/>
    <property type="match status" value="1"/>
</dbReference>
<dbReference type="GO" id="GO:0004519">
    <property type="term" value="F:endonuclease activity"/>
    <property type="evidence" value="ECO:0007669"/>
    <property type="project" value="UniProtKB-KW"/>
</dbReference>
<evidence type="ECO:0000256" key="5">
    <source>
        <dbReference type="ARBA" id="ARBA00022759"/>
    </source>
</evidence>
<dbReference type="OrthoDB" id="2742630at2759"/>
<dbReference type="GO" id="GO:0016787">
    <property type="term" value="F:hydrolase activity"/>
    <property type="evidence" value="ECO:0007669"/>
    <property type="project" value="UniProtKB-KW"/>
</dbReference>
<feature type="region of interest" description="Disordered" evidence="15">
    <location>
        <begin position="71"/>
        <end position="99"/>
    </location>
</feature>
<feature type="domain" description="Integrase catalytic" evidence="16">
    <location>
        <begin position="306"/>
        <end position="472"/>
    </location>
</feature>
<keyword evidence="7" id="KW-0460">Magnesium</keyword>
<dbReference type="SUPFAM" id="SSF53098">
    <property type="entry name" value="Ribonuclease H-like"/>
    <property type="match status" value="1"/>
</dbReference>
<organism evidence="17 18">
    <name type="scientific">Puccinia coronata f. sp. avenae</name>
    <dbReference type="NCBI Taxonomy" id="200324"/>
    <lineage>
        <taxon>Eukaryota</taxon>
        <taxon>Fungi</taxon>
        <taxon>Dikarya</taxon>
        <taxon>Basidiomycota</taxon>
        <taxon>Pucciniomycotina</taxon>
        <taxon>Pucciniomycetes</taxon>
        <taxon>Pucciniales</taxon>
        <taxon>Pucciniaceae</taxon>
        <taxon>Puccinia</taxon>
    </lineage>
</organism>
<dbReference type="GO" id="GO:0005634">
    <property type="term" value="C:nucleus"/>
    <property type="evidence" value="ECO:0007669"/>
    <property type="project" value="UniProtKB-ARBA"/>
</dbReference>
<evidence type="ECO:0000313" key="17">
    <source>
        <dbReference type="EMBL" id="PLW08619.1"/>
    </source>
</evidence>
<dbReference type="InterPro" id="IPR039537">
    <property type="entry name" value="Retrotran_Ty1/copia-like"/>
</dbReference>
<dbReference type="Pfam" id="PF25597">
    <property type="entry name" value="SH3_retrovirus"/>
    <property type="match status" value="1"/>
</dbReference>
<evidence type="ECO:0000256" key="15">
    <source>
        <dbReference type="SAM" id="MobiDB-lite"/>
    </source>
</evidence>
<name>A0A2N5S5X4_9BASI</name>
<evidence type="ECO:0000256" key="12">
    <source>
        <dbReference type="ARBA" id="ARBA00023172"/>
    </source>
</evidence>
<evidence type="ECO:0000256" key="7">
    <source>
        <dbReference type="ARBA" id="ARBA00022842"/>
    </source>
</evidence>
<dbReference type="GO" id="GO:0046872">
    <property type="term" value="F:metal ion binding"/>
    <property type="evidence" value="ECO:0007669"/>
    <property type="project" value="UniProtKB-KW"/>
</dbReference>
<dbReference type="GO" id="GO:0015074">
    <property type="term" value="P:DNA integration"/>
    <property type="evidence" value="ECO:0007669"/>
    <property type="project" value="UniProtKB-KW"/>
</dbReference>
<evidence type="ECO:0000256" key="11">
    <source>
        <dbReference type="ARBA" id="ARBA00022932"/>
    </source>
</evidence>
<evidence type="ECO:0000256" key="4">
    <source>
        <dbReference type="ARBA" id="ARBA00022723"/>
    </source>
</evidence>
<keyword evidence="9" id="KW-0229">DNA integration</keyword>
<reference evidence="17 18" key="1">
    <citation type="submission" date="2017-11" db="EMBL/GenBank/DDBJ databases">
        <title>De novo assembly and phasing of dikaryotic genomes from two isolates of Puccinia coronata f. sp. avenae, the causal agent of oat crown rust.</title>
        <authorList>
            <person name="Miller M.E."/>
            <person name="Zhang Y."/>
            <person name="Omidvar V."/>
            <person name="Sperschneider J."/>
            <person name="Schwessinger B."/>
            <person name="Raley C."/>
            <person name="Palmer J.M."/>
            <person name="Garnica D."/>
            <person name="Upadhyaya N."/>
            <person name="Rathjen J."/>
            <person name="Taylor J.M."/>
            <person name="Park R.F."/>
            <person name="Dodds P.N."/>
            <person name="Hirsch C.D."/>
            <person name="Kianian S.F."/>
            <person name="Figueroa M."/>
        </authorList>
    </citation>
    <scope>NUCLEOTIDE SEQUENCE [LARGE SCALE GENOMIC DNA]</scope>
    <source>
        <strain evidence="17">12NC29</strain>
    </source>
</reference>
<protein>
    <recommendedName>
        <fullName evidence="16">Integrase catalytic domain-containing protein</fullName>
    </recommendedName>
</protein>
<comment type="caution">
    <text evidence="17">The sequence shown here is derived from an EMBL/GenBank/DDBJ whole genome shotgun (WGS) entry which is preliminary data.</text>
</comment>
<evidence type="ECO:0000256" key="10">
    <source>
        <dbReference type="ARBA" id="ARBA00022918"/>
    </source>
</evidence>
<evidence type="ECO:0000256" key="13">
    <source>
        <dbReference type="ARBA" id="ARBA00048173"/>
    </source>
</evidence>
<dbReference type="GO" id="GO:0032196">
    <property type="term" value="P:transposition"/>
    <property type="evidence" value="ECO:0007669"/>
    <property type="project" value="UniProtKB-KW"/>
</dbReference>
<dbReference type="AlphaFoldDB" id="A0A2N5S5X4"/>
<keyword evidence="5" id="KW-0255">Endonuclease</keyword>
<dbReference type="InterPro" id="IPR057670">
    <property type="entry name" value="SH3_retrovirus"/>
</dbReference>
<gene>
    <name evidence="17" type="ORF">PCANC_24651</name>
</gene>
<sequence length="690" mass="76488">MIGINTKQSVVSVTVMEKITKKRPDLMERLLGDMATLSDPSLLLDKLRELANHEQVQRLCEIPQSNHQSLALATGTGDGSNKRKRGPVPPCKHGKHNPEADYHHKEVNCWTIHPEKNPNYKPPEAGLNTVTKRAETPSTTNYAYYTGARASTIATGNGHEATKMMATRQGEATLIIGGQTVLLRNALYVPKLSTNLISFAQLIRDRAEVQSLNGKLQVTLNGSHVMKINSKNNIFELEDVQTLESTALLSRTEENLLTVWHNWLGHASTARIREAIGDPSLKGTLVCDACMTGKMTKLPFKGHFLETEAPMQVIHGDLVGPISPASNGGERYFLTLVNQHTGFIHVKVLKEKSNATSAIIQFKSFYEKQTGNAMKKLVTDGGGEFCNNTLGEILAKEGIQNNIAPPYTPQHNGVAESANRTIIDMTRCILLHAKMSSEWWGDAVVAAAMTTNCLPLLSKSKKSPVKLFLKLSPSFDFLKPFGCNAWALKAKPVRDDKFDSISWKGTLLGYLNNYSAYRILCHKDNKVIHSRNVQFAEDVFPTTSPLSKSLTIRRDEESDFTPTFSAEPILPYEESNDVGIKTTEQPLEDLAPPVEDYPASPETGRRWVYIPDFQPLENITSDISTDNIITGKRNQTQACYVSTVIDPKSHAMAMKSADSENWKSAEAKEIQNMIDHDVWTHVQGTPTTRP</sequence>
<dbReference type="GO" id="GO:0003723">
    <property type="term" value="F:RNA binding"/>
    <property type="evidence" value="ECO:0007669"/>
    <property type="project" value="UniProtKB-KW"/>
</dbReference>
<accession>A0A2N5S5X4</accession>
<keyword evidence="3" id="KW-0540">Nuclease</keyword>